<dbReference type="PANTHER" id="PTHR46496">
    <property type="match status" value="1"/>
</dbReference>
<evidence type="ECO:0000313" key="6">
    <source>
        <dbReference type="EMBL" id="MCR8635570.1"/>
    </source>
</evidence>
<feature type="domain" description="FAD-binding" evidence="5">
    <location>
        <begin position="4"/>
        <end position="336"/>
    </location>
</feature>
<keyword evidence="7" id="KW-1185">Reference proteome</keyword>
<dbReference type="PANTHER" id="PTHR46496:SF1">
    <property type="entry name" value="ZEAXANTHIN EPOXIDASE, CHLOROPLASTIC"/>
    <property type="match status" value="1"/>
</dbReference>
<gene>
    <name evidence="6" type="ORF">NV381_30635</name>
</gene>
<dbReference type="RefSeq" id="WP_258217118.1">
    <property type="nucleotide sequence ID" value="NZ_JANQBD010000029.1"/>
</dbReference>
<evidence type="ECO:0000256" key="3">
    <source>
        <dbReference type="ARBA" id="ARBA00022827"/>
    </source>
</evidence>
<evidence type="ECO:0000313" key="7">
    <source>
        <dbReference type="Proteomes" id="UP001300012"/>
    </source>
</evidence>
<dbReference type="Proteomes" id="UP001300012">
    <property type="component" value="Unassembled WGS sequence"/>
</dbReference>
<keyword evidence="4" id="KW-0560">Oxidoreductase</keyword>
<dbReference type="Pfam" id="PF01494">
    <property type="entry name" value="FAD_binding_3"/>
    <property type="match status" value="1"/>
</dbReference>
<comment type="cofactor">
    <cofactor evidence="1">
        <name>FAD</name>
        <dbReference type="ChEBI" id="CHEBI:57692"/>
    </cofactor>
</comment>
<keyword evidence="2" id="KW-0285">Flavoprotein</keyword>
<protein>
    <submittedName>
        <fullName evidence="6">FAD-dependent monooxygenase</fullName>
    </submittedName>
</protein>
<dbReference type="PRINTS" id="PR00420">
    <property type="entry name" value="RNGMNOXGNASE"/>
</dbReference>
<comment type="caution">
    <text evidence="6">The sequence shown here is derived from an EMBL/GenBank/DDBJ whole genome shotgun (WGS) entry which is preliminary data.</text>
</comment>
<keyword evidence="3" id="KW-0274">FAD</keyword>
<sequence length="391" mass="43239">MNKKVLVIGAGIGGLTTALALKRIGYEPVVYERSSEPSSNGTTLVLWPNALRVFQALGAADAILRLGVRNLKTSVFTSKGQPLYELSLDMEAEYGYPVITVLRADLQNILLEQLGRDAVVWGQEFVSAEQDDEQVTVKFADGHLEQGCLLIGADGIHSKVRNALFGEVPLRFCGYAAYRGMVDNHSSILSHQIGMEVWGEGKRFGLFHTGHKGIYWFATLNSAADSSISPNGIKQRLLHEFAGWHPPVEQILQLTDESKMLRHLIYDLPKLSYWTKGRATLLGDAAHAMTPNLGQGACQAIEDSMALAESIQRGPDLNTALQRYEAGRISQTRKVVNLSYRMGKVSQWSHPWLCGIRNWAFAALPGSLKLKQLERIIGKDSHSKKDNKLML</sequence>
<organism evidence="6 7">
    <name type="scientific">Paenibacillus radicis</name>
    <name type="common">ex Xue et al. 2023</name>
    <dbReference type="NCBI Taxonomy" id="2972489"/>
    <lineage>
        <taxon>Bacteria</taxon>
        <taxon>Bacillati</taxon>
        <taxon>Bacillota</taxon>
        <taxon>Bacilli</taxon>
        <taxon>Bacillales</taxon>
        <taxon>Paenibacillaceae</taxon>
        <taxon>Paenibacillus</taxon>
    </lineage>
</organism>
<reference evidence="6 7" key="1">
    <citation type="submission" date="2022-08" db="EMBL/GenBank/DDBJ databases">
        <title>Paenibacillus endoradicis sp. nov., Paenibacillus radicibacter sp. nov and Paenibacillus pararadicis sp. nov., three cold-adapted plant growth-promoting bacteria isolated from root of Larix gmelinii in Great Khingan.</title>
        <authorList>
            <person name="Xue H."/>
        </authorList>
    </citation>
    <scope>NUCLEOTIDE SEQUENCE [LARGE SCALE GENOMIC DNA]</scope>
    <source>
        <strain evidence="6 7">N5-1-1-5</strain>
    </source>
</reference>
<proteinExistence type="predicted"/>
<keyword evidence="6" id="KW-0503">Monooxygenase</keyword>
<dbReference type="SUPFAM" id="SSF51905">
    <property type="entry name" value="FAD/NAD(P)-binding domain"/>
    <property type="match status" value="1"/>
</dbReference>
<evidence type="ECO:0000256" key="4">
    <source>
        <dbReference type="ARBA" id="ARBA00023002"/>
    </source>
</evidence>
<evidence type="ECO:0000259" key="5">
    <source>
        <dbReference type="Pfam" id="PF01494"/>
    </source>
</evidence>
<dbReference type="InterPro" id="IPR036188">
    <property type="entry name" value="FAD/NAD-bd_sf"/>
</dbReference>
<name>A0ABT1YS59_9BACL</name>
<dbReference type="EMBL" id="JANQBD010000029">
    <property type="protein sequence ID" value="MCR8635570.1"/>
    <property type="molecule type" value="Genomic_DNA"/>
</dbReference>
<dbReference type="GO" id="GO:0004497">
    <property type="term" value="F:monooxygenase activity"/>
    <property type="evidence" value="ECO:0007669"/>
    <property type="project" value="UniProtKB-KW"/>
</dbReference>
<dbReference type="Gene3D" id="3.50.50.60">
    <property type="entry name" value="FAD/NAD(P)-binding domain"/>
    <property type="match status" value="1"/>
</dbReference>
<evidence type="ECO:0000256" key="1">
    <source>
        <dbReference type="ARBA" id="ARBA00001974"/>
    </source>
</evidence>
<evidence type="ECO:0000256" key="2">
    <source>
        <dbReference type="ARBA" id="ARBA00022630"/>
    </source>
</evidence>
<accession>A0ABT1YS59</accession>
<dbReference type="InterPro" id="IPR002938">
    <property type="entry name" value="FAD-bd"/>
</dbReference>